<dbReference type="RefSeq" id="WP_207881520.1">
    <property type="nucleotide sequence ID" value="NZ_JAFVMF010000010.1"/>
</dbReference>
<reference evidence="1 2" key="1">
    <citation type="submission" date="2021-03" db="EMBL/GenBank/DDBJ databases">
        <title>The complete genome sequence of Acetobacter sacchari TBRC 11175.</title>
        <authorList>
            <person name="Charoenyingcharoen P."/>
            <person name="Yukphan P."/>
        </authorList>
    </citation>
    <scope>NUCLEOTIDE SEQUENCE [LARGE SCALE GENOMIC DNA]</scope>
    <source>
        <strain evidence="1 2">TBRC 11175</strain>
    </source>
</reference>
<accession>A0ABS3LWF6</accession>
<gene>
    <name evidence="1" type="ORF">J2D73_10610</name>
</gene>
<dbReference type="Proteomes" id="UP000664771">
    <property type="component" value="Unassembled WGS sequence"/>
</dbReference>
<sequence>MTLLTVTDRCIALQAPYHPDLSEQARRLGGRFRGKDAGWLFDADREDALREVCRTLWGVDGTAKALADTVTLHVTVRPRFHEATLWRTFARDIWLCGRQIASRRPGARPVAVPGRGVKFIAGRPRVEDGPTGSLILSIDPECVFTVRDTPRMALEAISIALRDVAEVKTVEQPRVN</sequence>
<organism evidence="1 2">
    <name type="scientific">Acetobacter sacchari</name>
    <dbReference type="NCBI Taxonomy" id="2661687"/>
    <lineage>
        <taxon>Bacteria</taxon>
        <taxon>Pseudomonadati</taxon>
        <taxon>Pseudomonadota</taxon>
        <taxon>Alphaproteobacteria</taxon>
        <taxon>Acetobacterales</taxon>
        <taxon>Acetobacteraceae</taxon>
        <taxon>Acetobacter</taxon>
    </lineage>
</organism>
<evidence type="ECO:0000313" key="1">
    <source>
        <dbReference type="EMBL" id="MBO1360237.1"/>
    </source>
</evidence>
<dbReference type="EMBL" id="JAFVMF010000010">
    <property type="protein sequence ID" value="MBO1360237.1"/>
    <property type="molecule type" value="Genomic_DNA"/>
</dbReference>
<protein>
    <submittedName>
        <fullName evidence="1">Uncharacterized protein</fullName>
    </submittedName>
</protein>
<comment type="caution">
    <text evidence="1">The sequence shown here is derived from an EMBL/GenBank/DDBJ whole genome shotgun (WGS) entry which is preliminary data.</text>
</comment>
<name>A0ABS3LWF6_9PROT</name>
<keyword evidence="2" id="KW-1185">Reference proteome</keyword>
<evidence type="ECO:0000313" key="2">
    <source>
        <dbReference type="Proteomes" id="UP000664771"/>
    </source>
</evidence>
<proteinExistence type="predicted"/>